<reference evidence="21" key="1">
    <citation type="submission" date="2017-10" db="EMBL/GenBank/DDBJ databases">
        <authorList>
            <person name="Toshchakov S.V."/>
            <person name="Goeva M.A."/>
        </authorList>
    </citation>
    <scope>NUCLEOTIDE SEQUENCE [LARGE SCALE GENOMIC DNA]</scope>
    <source>
        <strain evidence="21">JR1/69-1-13</strain>
    </source>
</reference>
<dbReference type="Gene3D" id="1.10.287.90">
    <property type="match status" value="1"/>
</dbReference>
<dbReference type="Proteomes" id="UP000245048">
    <property type="component" value="Unassembled WGS sequence"/>
</dbReference>
<dbReference type="GO" id="GO:0005886">
    <property type="term" value="C:plasma membrane"/>
    <property type="evidence" value="ECO:0007669"/>
    <property type="project" value="UniProtKB-SubCell"/>
</dbReference>
<accession>A0A2U1V5Y1</accession>
<dbReference type="Pfam" id="PF00116">
    <property type="entry name" value="COX2"/>
    <property type="match status" value="1"/>
</dbReference>
<keyword evidence="8 14" id="KW-0249">Electron transport</keyword>
<dbReference type="PROSITE" id="PS50857">
    <property type="entry name" value="COX2_CUA"/>
    <property type="match status" value="1"/>
</dbReference>
<dbReference type="PRINTS" id="PR01166">
    <property type="entry name" value="CYCOXIDASEII"/>
</dbReference>
<evidence type="ECO:0000256" key="8">
    <source>
        <dbReference type="ARBA" id="ARBA00022982"/>
    </source>
</evidence>
<evidence type="ECO:0000256" key="7">
    <source>
        <dbReference type="ARBA" id="ARBA00022967"/>
    </source>
</evidence>
<evidence type="ECO:0000256" key="15">
    <source>
        <dbReference type="RuleBase" id="RU004024"/>
    </source>
</evidence>
<dbReference type="RefSeq" id="WP_109516642.1">
    <property type="nucleotide sequence ID" value="NZ_JBHSCH010000030.1"/>
</dbReference>
<dbReference type="InterPro" id="IPR036257">
    <property type="entry name" value="Cyt_c_oxidase_su2_TM_sf"/>
</dbReference>
<feature type="domain" description="Cytochrome oxidase subunit II transmembrane region profile" evidence="19">
    <location>
        <begin position="44"/>
        <end position="139"/>
    </location>
</feature>
<evidence type="ECO:0000256" key="5">
    <source>
        <dbReference type="ARBA" id="ARBA00022692"/>
    </source>
</evidence>
<dbReference type="InterPro" id="IPR008972">
    <property type="entry name" value="Cupredoxin"/>
</dbReference>
<dbReference type="InterPro" id="IPR034210">
    <property type="entry name" value="CcO_II_C"/>
</dbReference>
<dbReference type="InterPro" id="IPR045187">
    <property type="entry name" value="CcO_II"/>
</dbReference>
<dbReference type="GO" id="GO:0004129">
    <property type="term" value="F:cytochrome-c oxidase activity"/>
    <property type="evidence" value="ECO:0007669"/>
    <property type="project" value="UniProtKB-EC"/>
</dbReference>
<dbReference type="PANTHER" id="PTHR22888:SF9">
    <property type="entry name" value="CYTOCHROME C OXIDASE SUBUNIT 2"/>
    <property type="match status" value="1"/>
</dbReference>
<dbReference type="InterPro" id="IPR014222">
    <property type="entry name" value="Cyt_c_oxidase_su2"/>
</dbReference>
<dbReference type="Gene3D" id="2.60.40.420">
    <property type="entry name" value="Cupredoxins - blue copper proteins"/>
    <property type="match status" value="1"/>
</dbReference>
<feature type="chain" id="PRO_5015719874" description="Cytochrome c oxidase subunit 2" evidence="17">
    <location>
        <begin position="32"/>
        <end position="315"/>
    </location>
</feature>
<feature type="transmembrane region" description="Helical" evidence="16">
    <location>
        <begin position="111"/>
        <end position="133"/>
    </location>
</feature>
<keyword evidence="4 14" id="KW-0679">Respiratory chain</keyword>
<proteinExistence type="inferred from homology"/>
<evidence type="ECO:0000259" key="19">
    <source>
        <dbReference type="PROSITE" id="PS50999"/>
    </source>
</evidence>
<protein>
    <recommendedName>
        <fullName evidence="15">Cytochrome c oxidase subunit 2</fullName>
        <ecNumber evidence="15">7.1.1.9</ecNumber>
    </recommendedName>
</protein>
<evidence type="ECO:0000256" key="10">
    <source>
        <dbReference type="ARBA" id="ARBA00023008"/>
    </source>
</evidence>
<dbReference type="InterPro" id="IPR001505">
    <property type="entry name" value="Copper_CuA"/>
</dbReference>
<evidence type="ECO:0000256" key="4">
    <source>
        <dbReference type="ARBA" id="ARBA00022660"/>
    </source>
</evidence>
<keyword evidence="21" id="KW-1185">Reference proteome</keyword>
<keyword evidence="10 15" id="KW-0186">Copper</keyword>
<comment type="function">
    <text evidence="12 15">Subunits I and II form the functional core of the enzyme complex. Electrons originating in cytochrome c are transferred via heme a and Cu(A) to the binuclear center formed by heme a3 and Cu(B).</text>
</comment>
<feature type="transmembrane region" description="Helical" evidence="16">
    <location>
        <begin position="69"/>
        <end position="90"/>
    </location>
</feature>
<keyword evidence="17" id="KW-0732">Signal</keyword>
<dbReference type="SUPFAM" id="SSF81464">
    <property type="entry name" value="Cytochrome c oxidase subunit II-like, transmembrane region"/>
    <property type="match status" value="1"/>
</dbReference>
<evidence type="ECO:0000256" key="3">
    <source>
        <dbReference type="ARBA" id="ARBA00022448"/>
    </source>
</evidence>
<evidence type="ECO:0000256" key="2">
    <source>
        <dbReference type="ARBA" id="ARBA00007866"/>
    </source>
</evidence>
<dbReference type="GO" id="GO:0005507">
    <property type="term" value="F:copper ion binding"/>
    <property type="evidence" value="ECO:0007669"/>
    <property type="project" value="InterPro"/>
</dbReference>
<keyword evidence="3 14" id="KW-0813">Transport</keyword>
<comment type="caution">
    <text evidence="20">The sequence shown here is derived from an EMBL/GenBank/DDBJ whole genome shotgun (WGS) entry which is preliminary data.</text>
</comment>
<organism evidence="20 21">
    <name type="scientific">Teichococcus aestuarii</name>
    <dbReference type="NCBI Taxonomy" id="568898"/>
    <lineage>
        <taxon>Bacteria</taxon>
        <taxon>Pseudomonadati</taxon>
        <taxon>Pseudomonadota</taxon>
        <taxon>Alphaproteobacteria</taxon>
        <taxon>Acetobacterales</taxon>
        <taxon>Roseomonadaceae</taxon>
        <taxon>Roseomonas</taxon>
    </lineage>
</organism>
<dbReference type="PANTHER" id="PTHR22888">
    <property type="entry name" value="CYTOCHROME C OXIDASE, SUBUNIT II"/>
    <property type="match status" value="1"/>
</dbReference>
<dbReference type="EMBL" id="PDOA01000004">
    <property type="protein sequence ID" value="PWC29302.1"/>
    <property type="molecule type" value="Genomic_DNA"/>
</dbReference>
<dbReference type="EC" id="7.1.1.9" evidence="15"/>
<evidence type="ECO:0000313" key="21">
    <source>
        <dbReference type="Proteomes" id="UP000245048"/>
    </source>
</evidence>
<evidence type="ECO:0000313" key="20">
    <source>
        <dbReference type="EMBL" id="PWC29302.1"/>
    </source>
</evidence>
<keyword evidence="7" id="KW-1278">Translocase</keyword>
<dbReference type="PROSITE" id="PS50999">
    <property type="entry name" value="COX2_TM"/>
    <property type="match status" value="1"/>
</dbReference>
<evidence type="ECO:0000256" key="1">
    <source>
        <dbReference type="ARBA" id="ARBA00004141"/>
    </source>
</evidence>
<dbReference type="GO" id="GO:0042773">
    <property type="term" value="P:ATP synthesis coupled electron transport"/>
    <property type="evidence" value="ECO:0007669"/>
    <property type="project" value="TreeGrafter"/>
</dbReference>
<dbReference type="CDD" id="cd13912">
    <property type="entry name" value="CcO_II_C"/>
    <property type="match status" value="1"/>
</dbReference>
<gene>
    <name evidence="20" type="primary">coxB</name>
    <name evidence="20" type="ORF">CR165_09035</name>
</gene>
<dbReference type="InterPro" id="IPR011759">
    <property type="entry name" value="Cyt_c_oxidase_su2_TM_dom"/>
</dbReference>
<dbReference type="NCBIfam" id="TIGR02866">
    <property type="entry name" value="CoxB"/>
    <property type="match status" value="1"/>
</dbReference>
<dbReference type="Pfam" id="PF02790">
    <property type="entry name" value="COX2_TM"/>
    <property type="match status" value="1"/>
</dbReference>
<dbReference type="PROSITE" id="PS00078">
    <property type="entry name" value="COX2"/>
    <property type="match status" value="1"/>
</dbReference>
<keyword evidence="6 15" id="KW-0479">Metal-binding</keyword>
<evidence type="ECO:0000259" key="18">
    <source>
        <dbReference type="PROSITE" id="PS50857"/>
    </source>
</evidence>
<evidence type="ECO:0000256" key="17">
    <source>
        <dbReference type="SAM" id="SignalP"/>
    </source>
</evidence>
<dbReference type="OrthoDB" id="9781261at2"/>
<evidence type="ECO:0000256" key="13">
    <source>
        <dbReference type="ARBA" id="ARBA00047816"/>
    </source>
</evidence>
<feature type="domain" description="Cytochrome oxidase subunit II copper A binding" evidence="18">
    <location>
        <begin position="140"/>
        <end position="273"/>
    </location>
</feature>
<keyword evidence="9 16" id="KW-1133">Transmembrane helix</keyword>
<dbReference type="AlphaFoldDB" id="A0A2U1V5Y1"/>
<evidence type="ECO:0000256" key="9">
    <source>
        <dbReference type="ARBA" id="ARBA00022989"/>
    </source>
</evidence>
<comment type="subcellular location">
    <subcellularLocation>
        <location evidence="14">Cell membrane</location>
        <topology evidence="14">Multi-pass membrane protein</topology>
    </subcellularLocation>
    <subcellularLocation>
        <location evidence="1">Membrane</location>
        <topology evidence="1">Multi-pass membrane protein</topology>
    </subcellularLocation>
</comment>
<dbReference type="GO" id="GO:0016491">
    <property type="term" value="F:oxidoreductase activity"/>
    <property type="evidence" value="ECO:0007669"/>
    <property type="project" value="InterPro"/>
</dbReference>
<evidence type="ECO:0000256" key="11">
    <source>
        <dbReference type="ARBA" id="ARBA00023136"/>
    </source>
</evidence>
<sequence>MRRSIVSRFAGLSATLGVAAISLLQGAPALAQGSGGADSGIVGAPVPWGIDLQRAGGPVKESIHDFNQLVLWIIVAITVFVGALLAYVVWRFRAEANPVPSRTSHHTLLEVAWTVLPVLILLVIAVPSFRLIYYQDRTQEADLTINVTGRQWYWHYAYPDQGNFAFDSYPVQEADLKPGQLRNLDVDEPLVVPVGKNIRILTNGQDVIHSFFVPSLGVQKYTIPGRTMETWMRADHTGTYYGQCNQICGTNHWFMPIVVKAVPQAEFDAWVAGARQRFAAEGGERPAQPVATAGKAPAAQAAAADDGAVLAELRR</sequence>
<evidence type="ECO:0000256" key="6">
    <source>
        <dbReference type="ARBA" id="ARBA00022723"/>
    </source>
</evidence>
<keyword evidence="11 16" id="KW-0472">Membrane</keyword>
<feature type="signal peptide" evidence="17">
    <location>
        <begin position="1"/>
        <end position="31"/>
    </location>
</feature>
<comment type="catalytic activity">
    <reaction evidence="13 15">
        <text>4 Fe(II)-[cytochrome c] + O2 + 8 H(+)(in) = 4 Fe(III)-[cytochrome c] + 2 H2O + 4 H(+)(out)</text>
        <dbReference type="Rhea" id="RHEA:11436"/>
        <dbReference type="Rhea" id="RHEA-COMP:10350"/>
        <dbReference type="Rhea" id="RHEA-COMP:14399"/>
        <dbReference type="ChEBI" id="CHEBI:15377"/>
        <dbReference type="ChEBI" id="CHEBI:15378"/>
        <dbReference type="ChEBI" id="CHEBI:15379"/>
        <dbReference type="ChEBI" id="CHEBI:29033"/>
        <dbReference type="ChEBI" id="CHEBI:29034"/>
        <dbReference type="EC" id="7.1.1.9"/>
    </reaction>
</comment>
<dbReference type="SUPFAM" id="SSF49503">
    <property type="entry name" value="Cupredoxins"/>
    <property type="match status" value="1"/>
</dbReference>
<comment type="cofactor">
    <cofactor evidence="15">
        <name>Cu cation</name>
        <dbReference type="ChEBI" id="CHEBI:23378"/>
    </cofactor>
    <text evidence="15">Binds a copper A center.</text>
</comment>
<comment type="similarity">
    <text evidence="2 14">Belongs to the cytochrome c oxidase subunit 2 family.</text>
</comment>
<keyword evidence="5 14" id="KW-0812">Transmembrane</keyword>
<name>A0A2U1V5Y1_9PROT</name>
<evidence type="ECO:0000256" key="12">
    <source>
        <dbReference type="ARBA" id="ARBA00024688"/>
    </source>
</evidence>
<dbReference type="InterPro" id="IPR002429">
    <property type="entry name" value="CcO_II-like_C"/>
</dbReference>
<evidence type="ECO:0000256" key="14">
    <source>
        <dbReference type="RuleBase" id="RU000456"/>
    </source>
</evidence>
<evidence type="ECO:0000256" key="16">
    <source>
        <dbReference type="SAM" id="Phobius"/>
    </source>
</evidence>